<dbReference type="Pfam" id="PF00560">
    <property type="entry name" value="LRR_1"/>
    <property type="match status" value="1"/>
</dbReference>
<accession>A0A5C0UF22</accession>
<keyword evidence="2" id="KW-0677">Repeat</keyword>
<protein>
    <submittedName>
        <fullName evidence="3">Leucine-rich repeat domain-containing protein</fullName>
    </submittedName>
</protein>
<proteinExistence type="predicted"/>
<dbReference type="SUPFAM" id="SSF52075">
    <property type="entry name" value="Outer arm dynein light chain 1"/>
    <property type="match status" value="1"/>
</dbReference>
<dbReference type="InterPro" id="IPR032675">
    <property type="entry name" value="LRR_dom_sf"/>
</dbReference>
<evidence type="ECO:0000256" key="1">
    <source>
        <dbReference type="ARBA" id="ARBA00022614"/>
    </source>
</evidence>
<keyword evidence="1" id="KW-0433">Leucine-rich repeat</keyword>
<keyword evidence="4" id="KW-1185">Reference proteome</keyword>
<dbReference type="Gene3D" id="3.80.10.10">
    <property type="entry name" value="Ribonuclease Inhibitor"/>
    <property type="match status" value="1"/>
</dbReference>
<dbReference type="KEGG" id="cip:FZC35_02365"/>
<dbReference type="OrthoDB" id="308170at2"/>
<dbReference type="PANTHER" id="PTHR46652:SF3">
    <property type="entry name" value="LEUCINE-RICH REPEAT-CONTAINING PROTEIN 9"/>
    <property type="match status" value="1"/>
</dbReference>
<dbReference type="AlphaFoldDB" id="A0A5C0UF22"/>
<organism evidence="3 4">
    <name type="scientific">Candidatus Cytomitobacter indipagum</name>
    <dbReference type="NCBI Taxonomy" id="2601575"/>
    <lineage>
        <taxon>Bacteria</taxon>
        <taxon>Pseudomonadati</taxon>
        <taxon>Pseudomonadota</taxon>
        <taxon>Alphaproteobacteria</taxon>
        <taxon>Holosporales</taxon>
        <taxon>Holosporaceae</taxon>
        <taxon>Candidatus Cytomitobacter</taxon>
    </lineage>
</organism>
<evidence type="ECO:0000256" key="2">
    <source>
        <dbReference type="ARBA" id="ARBA00022737"/>
    </source>
</evidence>
<evidence type="ECO:0000313" key="3">
    <source>
        <dbReference type="EMBL" id="QEK38310.1"/>
    </source>
</evidence>
<dbReference type="PANTHER" id="PTHR46652">
    <property type="entry name" value="LEUCINE-RICH REPEAT AND IQ DOMAIN-CONTAINING PROTEIN 1-RELATED"/>
    <property type="match status" value="1"/>
</dbReference>
<dbReference type="Pfam" id="PF13855">
    <property type="entry name" value="LRR_8"/>
    <property type="match status" value="1"/>
</dbReference>
<dbReference type="Proteomes" id="UP000325155">
    <property type="component" value="Chromosome"/>
</dbReference>
<reference evidence="3 4" key="1">
    <citation type="submission" date="2019-08" db="EMBL/GenBank/DDBJ databases">
        <title>Highly reduced genomes of protist endosymbionts show evolutionary convergence.</title>
        <authorList>
            <person name="George E."/>
            <person name="Husnik F."/>
            <person name="Tashyreva D."/>
            <person name="Prokopchuk G."/>
            <person name="Horak A."/>
            <person name="Kwong W.K."/>
            <person name="Lukes J."/>
            <person name="Keeling P.J."/>
        </authorList>
    </citation>
    <scope>NUCLEOTIDE SEQUENCE [LARGE SCALE GENOMIC DNA]</scope>
    <source>
        <strain evidence="3">1605</strain>
    </source>
</reference>
<evidence type="ECO:0000313" key="4">
    <source>
        <dbReference type="Proteomes" id="UP000325155"/>
    </source>
</evidence>
<dbReference type="PROSITE" id="PS51450">
    <property type="entry name" value="LRR"/>
    <property type="match status" value="2"/>
</dbReference>
<name>A0A5C0UF22_9PROT</name>
<dbReference type="InterPro" id="IPR001611">
    <property type="entry name" value="Leu-rich_rpt"/>
</dbReference>
<dbReference type="InterPro" id="IPR050836">
    <property type="entry name" value="SDS22/Internalin_LRR"/>
</dbReference>
<gene>
    <name evidence="3" type="ORF">FZC35_02365</name>
</gene>
<sequence length="80" mass="9252">MYNNNIWSIPDSLFLNAKNLKYLDASFNKLKSFDGITKAQSLEHLNMRGNNLEQIGVLVQFKSLKHINLSDNKLTSIKRR</sequence>
<dbReference type="EMBL" id="CP043315">
    <property type="protein sequence ID" value="QEK38310.1"/>
    <property type="molecule type" value="Genomic_DNA"/>
</dbReference>